<keyword evidence="3" id="KW-0238">DNA-binding</keyword>
<dbReference type="Gramene" id="Bo6g108530.1">
    <property type="protein sequence ID" value="Bo6g108530.1"/>
    <property type="gene ID" value="Bo6g108530"/>
</dbReference>
<evidence type="ECO:0000256" key="2">
    <source>
        <dbReference type="ARBA" id="ARBA00023015"/>
    </source>
</evidence>
<dbReference type="GO" id="GO:0005634">
    <property type="term" value="C:nucleus"/>
    <property type="evidence" value="ECO:0007669"/>
    <property type="project" value="UniProtKB-SubCell"/>
</dbReference>
<dbReference type="PANTHER" id="PTHR46412">
    <property type="entry name" value="BES1-INTERACTING MYC-LIKE PROTEIN"/>
    <property type="match status" value="1"/>
</dbReference>
<keyword evidence="9" id="KW-1185">Reference proteome</keyword>
<dbReference type="STRING" id="109376.A0A0D3CZ53"/>
<evidence type="ECO:0000256" key="5">
    <source>
        <dbReference type="ARBA" id="ARBA00023242"/>
    </source>
</evidence>
<dbReference type="FunFam" id="4.10.280.10:FF:000093">
    <property type="entry name" value="BHLH domain class transcription factor"/>
    <property type="match status" value="1"/>
</dbReference>
<feature type="region of interest" description="Disordered" evidence="6">
    <location>
        <begin position="1"/>
        <end position="91"/>
    </location>
</feature>
<dbReference type="GO" id="GO:0003677">
    <property type="term" value="F:DNA binding"/>
    <property type="evidence" value="ECO:0007669"/>
    <property type="project" value="UniProtKB-KW"/>
</dbReference>
<evidence type="ECO:0000256" key="6">
    <source>
        <dbReference type="SAM" id="MobiDB-lite"/>
    </source>
</evidence>
<dbReference type="InterPro" id="IPR044295">
    <property type="entry name" value="BIM1/2/3"/>
</dbReference>
<keyword evidence="2" id="KW-0805">Transcription regulation</keyword>
<dbReference type="AlphaFoldDB" id="A0A0D3CZ53"/>
<feature type="compositionally biased region" description="Polar residues" evidence="6">
    <location>
        <begin position="303"/>
        <end position="329"/>
    </location>
</feature>
<dbReference type="HOGENOM" id="CLU_030221_0_0_1"/>
<evidence type="ECO:0000313" key="8">
    <source>
        <dbReference type="EnsemblPlants" id="Bo6g108530.1"/>
    </source>
</evidence>
<evidence type="ECO:0000256" key="1">
    <source>
        <dbReference type="ARBA" id="ARBA00004123"/>
    </source>
</evidence>
<dbReference type="Proteomes" id="UP000032141">
    <property type="component" value="Chromosome C6"/>
</dbReference>
<dbReference type="GO" id="GO:0006351">
    <property type="term" value="P:DNA-templated transcription"/>
    <property type="evidence" value="ECO:0007669"/>
    <property type="project" value="InterPro"/>
</dbReference>
<feature type="compositionally biased region" description="Basic and acidic residues" evidence="6">
    <location>
        <begin position="68"/>
        <end position="77"/>
    </location>
</feature>
<dbReference type="PANTHER" id="PTHR46412:SF6">
    <property type="entry name" value="TRANSCRIPTION FACTOR BIM2"/>
    <property type="match status" value="1"/>
</dbReference>
<keyword evidence="4" id="KW-0804">Transcription</keyword>
<dbReference type="PROSITE" id="PS50888">
    <property type="entry name" value="BHLH"/>
    <property type="match status" value="1"/>
</dbReference>
<comment type="subcellular location">
    <subcellularLocation>
        <location evidence="1">Nucleus</location>
    </subcellularLocation>
</comment>
<dbReference type="GO" id="GO:0046983">
    <property type="term" value="F:protein dimerization activity"/>
    <property type="evidence" value="ECO:0007669"/>
    <property type="project" value="InterPro"/>
</dbReference>
<evidence type="ECO:0000313" key="9">
    <source>
        <dbReference type="Proteomes" id="UP000032141"/>
    </source>
</evidence>
<accession>A0A0D3CZ53</accession>
<dbReference type="Gene3D" id="4.10.280.10">
    <property type="entry name" value="Helix-loop-helix DNA-binding domain"/>
    <property type="match status" value="1"/>
</dbReference>
<reference evidence="8" key="2">
    <citation type="submission" date="2015-03" db="UniProtKB">
        <authorList>
            <consortium name="EnsemblPlants"/>
        </authorList>
    </citation>
    <scope>IDENTIFICATION</scope>
</reference>
<feature type="domain" description="BHLH" evidence="7">
    <location>
        <begin position="78"/>
        <end position="128"/>
    </location>
</feature>
<keyword evidence="5" id="KW-0539">Nucleus</keyword>
<dbReference type="GO" id="GO:0003700">
    <property type="term" value="F:DNA-binding transcription factor activity"/>
    <property type="evidence" value="ECO:0007669"/>
    <property type="project" value="InterPro"/>
</dbReference>
<proteinExistence type="predicted"/>
<evidence type="ECO:0000259" key="7">
    <source>
        <dbReference type="PROSITE" id="PS50888"/>
    </source>
</evidence>
<feature type="region of interest" description="Disordered" evidence="6">
    <location>
        <begin position="302"/>
        <end position="345"/>
    </location>
</feature>
<dbReference type="CDD" id="cd11453">
    <property type="entry name" value="bHLH_AtBIM_like"/>
    <property type="match status" value="1"/>
</dbReference>
<sequence>IKAEPQSRKKQIGSSTGKQKKKEEEQTPTTKMRTGKANQEEDDYGEEDFGSKREGPSSNHSNSAAASRDVKENDKASAIRSKHSVTEQRRRSKINERFQILREIIPNSEQKRDTASFLLEVIDYVQYLQEKVQKYEGSYPGWSQEPTKLTPWRNNHWRVQSLANGSVPVIPFPGKFEENSVAFSGPAVAEMQNPVESDQGRTAVYKPIDSQPEFDDNKELPPVQPIHHPLVHGEQANNECPATSDGAGQSNNDLVVEGGTISISTAYSHELLSSLTQALQNAGVDLSHAKLSVQIDLGKRANQGLTHNDPSNKNPFSSHTEGATRSRNPSVEGESEHAHKRMKTL</sequence>
<evidence type="ECO:0000256" key="3">
    <source>
        <dbReference type="ARBA" id="ARBA00023125"/>
    </source>
</evidence>
<name>A0A0D3CZ53_BRAOL</name>
<evidence type="ECO:0000256" key="4">
    <source>
        <dbReference type="ARBA" id="ARBA00023163"/>
    </source>
</evidence>
<dbReference type="InterPro" id="IPR011598">
    <property type="entry name" value="bHLH_dom"/>
</dbReference>
<dbReference type="EnsemblPlants" id="Bo6g108530.1">
    <property type="protein sequence ID" value="Bo6g108530.1"/>
    <property type="gene ID" value="Bo6g108530"/>
</dbReference>
<dbReference type="InterPro" id="IPR036638">
    <property type="entry name" value="HLH_DNA-bd_sf"/>
</dbReference>
<dbReference type="eggNOG" id="ENOG502SFJ6">
    <property type="taxonomic scope" value="Eukaryota"/>
</dbReference>
<dbReference type="SUPFAM" id="SSF47459">
    <property type="entry name" value="HLH, helix-loop-helix DNA-binding domain"/>
    <property type="match status" value="1"/>
</dbReference>
<reference evidence="8 9" key="1">
    <citation type="journal article" date="2014" name="Genome Biol.">
        <title>Transcriptome and methylome profiling reveals relics of genome dominance in the mesopolyploid Brassica oleracea.</title>
        <authorList>
            <person name="Parkin I.A."/>
            <person name="Koh C."/>
            <person name="Tang H."/>
            <person name="Robinson S.J."/>
            <person name="Kagale S."/>
            <person name="Clarke W.E."/>
            <person name="Town C.D."/>
            <person name="Nixon J."/>
            <person name="Krishnakumar V."/>
            <person name="Bidwell S.L."/>
            <person name="Denoeud F."/>
            <person name="Belcram H."/>
            <person name="Links M.G."/>
            <person name="Just J."/>
            <person name="Clarke C."/>
            <person name="Bender T."/>
            <person name="Huebert T."/>
            <person name="Mason A.S."/>
            <person name="Pires J.C."/>
            <person name="Barker G."/>
            <person name="Moore J."/>
            <person name="Walley P.G."/>
            <person name="Manoli S."/>
            <person name="Batley J."/>
            <person name="Edwards D."/>
            <person name="Nelson M.N."/>
            <person name="Wang X."/>
            <person name="Paterson A.H."/>
            <person name="King G."/>
            <person name="Bancroft I."/>
            <person name="Chalhoub B."/>
            <person name="Sharpe A.G."/>
        </authorList>
    </citation>
    <scope>NUCLEOTIDE SEQUENCE</scope>
    <source>
        <strain evidence="8 9">cv. TO1000</strain>
    </source>
</reference>
<protein>
    <recommendedName>
        <fullName evidence="7">BHLH domain-containing protein</fullName>
    </recommendedName>
</protein>
<organism evidence="8 9">
    <name type="scientific">Brassica oleracea var. oleracea</name>
    <dbReference type="NCBI Taxonomy" id="109376"/>
    <lineage>
        <taxon>Eukaryota</taxon>
        <taxon>Viridiplantae</taxon>
        <taxon>Streptophyta</taxon>
        <taxon>Embryophyta</taxon>
        <taxon>Tracheophyta</taxon>
        <taxon>Spermatophyta</taxon>
        <taxon>Magnoliopsida</taxon>
        <taxon>eudicotyledons</taxon>
        <taxon>Gunneridae</taxon>
        <taxon>Pentapetalae</taxon>
        <taxon>rosids</taxon>
        <taxon>malvids</taxon>
        <taxon>Brassicales</taxon>
        <taxon>Brassicaceae</taxon>
        <taxon>Brassiceae</taxon>
        <taxon>Brassica</taxon>
    </lineage>
</organism>
<dbReference type="SMART" id="SM00353">
    <property type="entry name" value="HLH"/>
    <property type="match status" value="1"/>
</dbReference>
<feature type="compositionally biased region" description="Low complexity" evidence="6">
    <location>
        <begin position="57"/>
        <end position="67"/>
    </location>
</feature>
<dbReference type="OMA" id="CDEQGEY"/>
<dbReference type="Pfam" id="PF00010">
    <property type="entry name" value="HLH"/>
    <property type="match status" value="1"/>
</dbReference>